<dbReference type="EMBL" id="MT143444">
    <property type="protein sequence ID" value="QJA96896.1"/>
    <property type="molecule type" value="Genomic_DNA"/>
</dbReference>
<organism evidence="1">
    <name type="scientific">viral metagenome</name>
    <dbReference type="NCBI Taxonomy" id="1070528"/>
    <lineage>
        <taxon>unclassified sequences</taxon>
        <taxon>metagenomes</taxon>
        <taxon>organismal metagenomes</taxon>
    </lineage>
</organism>
<protein>
    <submittedName>
        <fullName evidence="1">Uncharacterized protein</fullName>
    </submittedName>
</protein>
<sequence length="60" mass="6780">MTLLLLCVSCHNRISYPPFPVPSAEVAKKMDVMAKEDSGVREWLNKLLDLCQQLGTCEKE</sequence>
<name>A0A6M3LNQ4_9ZZZZ</name>
<proteinExistence type="predicted"/>
<dbReference type="AlphaFoldDB" id="A0A6M3LNQ4"/>
<gene>
    <name evidence="1" type="ORF">MM415B07124_0005</name>
</gene>
<evidence type="ECO:0000313" key="1">
    <source>
        <dbReference type="EMBL" id="QJA96896.1"/>
    </source>
</evidence>
<accession>A0A6M3LNQ4</accession>
<reference evidence="1" key="1">
    <citation type="submission" date="2020-03" db="EMBL/GenBank/DDBJ databases">
        <title>The deep terrestrial virosphere.</title>
        <authorList>
            <person name="Holmfeldt K."/>
            <person name="Nilsson E."/>
            <person name="Simone D."/>
            <person name="Lopez-Fernandez M."/>
            <person name="Wu X."/>
            <person name="de Brujin I."/>
            <person name="Lundin D."/>
            <person name="Andersson A."/>
            <person name="Bertilsson S."/>
            <person name="Dopson M."/>
        </authorList>
    </citation>
    <scope>NUCLEOTIDE SEQUENCE</scope>
    <source>
        <strain evidence="1">MM415B07124</strain>
    </source>
</reference>